<reference evidence="6" key="1">
    <citation type="submission" date="2020-10" db="EMBL/GenBank/DDBJ databases">
        <authorList>
            <person name="Gilroy R."/>
        </authorList>
    </citation>
    <scope>NUCLEOTIDE SEQUENCE</scope>
    <source>
        <strain evidence="6">14508</strain>
    </source>
</reference>
<gene>
    <name evidence="6" type="ORF">IAD04_00680</name>
</gene>
<comment type="subcellular location">
    <subcellularLocation>
        <location evidence="1">Membrane</location>
        <topology evidence="1">Multi-pass membrane protein</topology>
    </subcellularLocation>
</comment>
<name>A0A9D1G860_9FIRM</name>
<feature type="transmembrane region" description="Helical" evidence="5">
    <location>
        <begin position="248"/>
        <end position="268"/>
    </location>
</feature>
<dbReference type="EMBL" id="DVKI01000019">
    <property type="protein sequence ID" value="HIT16881.1"/>
    <property type="molecule type" value="Genomic_DNA"/>
</dbReference>
<dbReference type="Proteomes" id="UP000886893">
    <property type="component" value="Unassembled WGS sequence"/>
</dbReference>
<evidence type="ECO:0000256" key="4">
    <source>
        <dbReference type="ARBA" id="ARBA00023136"/>
    </source>
</evidence>
<dbReference type="GO" id="GO:0016020">
    <property type="term" value="C:membrane"/>
    <property type="evidence" value="ECO:0007669"/>
    <property type="project" value="UniProtKB-SubCell"/>
</dbReference>
<feature type="transmembrane region" description="Helical" evidence="5">
    <location>
        <begin position="6"/>
        <end position="26"/>
    </location>
</feature>
<evidence type="ECO:0000256" key="5">
    <source>
        <dbReference type="SAM" id="Phobius"/>
    </source>
</evidence>
<reference evidence="6" key="2">
    <citation type="journal article" date="2021" name="PeerJ">
        <title>Extensive microbial diversity within the chicken gut microbiome revealed by metagenomics and culture.</title>
        <authorList>
            <person name="Gilroy R."/>
            <person name="Ravi A."/>
            <person name="Getino M."/>
            <person name="Pursley I."/>
            <person name="Horton D.L."/>
            <person name="Alikhan N.F."/>
            <person name="Baker D."/>
            <person name="Gharbi K."/>
            <person name="Hall N."/>
            <person name="Watson M."/>
            <person name="Adriaenssens E.M."/>
            <person name="Foster-Nyarko E."/>
            <person name="Jarju S."/>
            <person name="Secka A."/>
            <person name="Antonio M."/>
            <person name="Oren A."/>
            <person name="Chaudhuri R.R."/>
            <person name="La Ragione R."/>
            <person name="Hildebrand F."/>
            <person name="Pallen M.J."/>
        </authorList>
    </citation>
    <scope>NUCLEOTIDE SEQUENCE</scope>
    <source>
        <strain evidence="6">14508</strain>
    </source>
</reference>
<dbReference type="InterPro" id="IPR003689">
    <property type="entry name" value="ZIP"/>
</dbReference>
<evidence type="ECO:0000313" key="6">
    <source>
        <dbReference type="EMBL" id="HIT16881.1"/>
    </source>
</evidence>
<proteinExistence type="predicted"/>
<evidence type="ECO:0000313" key="7">
    <source>
        <dbReference type="Proteomes" id="UP000886893"/>
    </source>
</evidence>
<evidence type="ECO:0000256" key="2">
    <source>
        <dbReference type="ARBA" id="ARBA00022692"/>
    </source>
</evidence>
<dbReference type="GO" id="GO:0005385">
    <property type="term" value="F:zinc ion transmembrane transporter activity"/>
    <property type="evidence" value="ECO:0007669"/>
    <property type="project" value="TreeGrafter"/>
</dbReference>
<feature type="transmembrane region" description="Helical" evidence="5">
    <location>
        <begin position="33"/>
        <end position="54"/>
    </location>
</feature>
<keyword evidence="4 5" id="KW-0472">Membrane</keyword>
<feature type="transmembrane region" description="Helical" evidence="5">
    <location>
        <begin position="125"/>
        <end position="142"/>
    </location>
</feature>
<evidence type="ECO:0000256" key="3">
    <source>
        <dbReference type="ARBA" id="ARBA00022989"/>
    </source>
</evidence>
<dbReference type="PANTHER" id="PTHR11040">
    <property type="entry name" value="ZINC/IRON TRANSPORTER"/>
    <property type="match status" value="1"/>
</dbReference>
<feature type="transmembrane region" description="Helical" evidence="5">
    <location>
        <begin position="191"/>
        <end position="212"/>
    </location>
</feature>
<feature type="transmembrane region" description="Helical" evidence="5">
    <location>
        <begin position="218"/>
        <end position="236"/>
    </location>
</feature>
<comment type="caution">
    <text evidence="6">The sequence shown here is derived from an EMBL/GenBank/DDBJ whole genome shotgun (WGS) entry which is preliminary data.</text>
</comment>
<evidence type="ECO:0000256" key="1">
    <source>
        <dbReference type="ARBA" id="ARBA00004141"/>
    </source>
</evidence>
<feature type="transmembrane region" description="Helical" evidence="5">
    <location>
        <begin position="157"/>
        <end position="179"/>
    </location>
</feature>
<dbReference type="Pfam" id="PF02535">
    <property type="entry name" value="Zip"/>
    <property type="match status" value="1"/>
</dbReference>
<keyword evidence="3 5" id="KW-1133">Transmembrane helix</keyword>
<feature type="transmembrane region" description="Helical" evidence="5">
    <location>
        <begin position="66"/>
        <end position="85"/>
    </location>
</feature>
<dbReference type="AlphaFoldDB" id="A0A9D1G860"/>
<organism evidence="6 7">
    <name type="scientific">Candidatus Caccosoma faecigallinarum</name>
    <dbReference type="NCBI Taxonomy" id="2840720"/>
    <lineage>
        <taxon>Bacteria</taxon>
        <taxon>Bacillati</taxon>
        <taxon>Bacillota</taxon>
        <taxon>Bacillota incertae sedis</taxon>
        <taxon>Candidatus Caccosoma</taxon>
    </lineage>
</organism>
<protein>
    <submittedName>
        <fullName evidence="6">ZIP family metal transporter</fullName>
    </submittedName>
</protein>
<keyword evidence="2 5" id="KW-0812">Transmembrane</keyword>
<sequence length="269" mass="29337">MLKVIGITLICGTLFTLLGTLLAMALQKENKKLTSSLLAFSSGSMLSIVFIDLLNELLELSETIQAGLYIGIGIVLVVFVLILVLHQSIDRCSHHGECHVDEEHQICHDRVHAQQFVDSIEEGKHFIQAGLILLIAMCIHNFPEGISLGVTFSLKEISGYTFAILIGIHNIIVGLSIAMPFIQAKMKKRNIFFISFLSSVPMLVGSILGYYFGNLSAVALLIVVSISIAAILYVVFKELLPQAYSLSKSPYLSLILILGILVGVVLLAL</sequence>
<accession>A0A9D1G860</accession>